<sequence length="161" mass="18703">MKRILIYLFCVSITLQSMPGQFLPLDYTTGSFALLPAVTSLFSDKTETDHSHFLLTDTPEKNIKEVQENNNSNDLKFVCDSTMDHLFSLFNCPNKTTLFVLATFSYLYGGNYFDIFAIEDKINNFILFYSEFFRIIQIGLPITKLIYPFHYFHRIPPRAIP</sequence>
<reference evidence="1" key="1">
    <citation type="submission" date="2019-08" db="EMBL/GenBank/DDBJ databases">
        <authorList>
            <person name="Kucharzyk K."/>
            <person name="Murdoch R.W."/>
            <person name="Higgins S."/>
            <person name="Loffler F."/>
        </authorList>
    </citation>
    <scope>NUCLEOTIDE SEQUENCE</scope>
</reference>
<dbReference type="AlphaFoldDB" id="A0A645D2R6"/>
<organism evidence="1">
    <name type="scientific">bioreactor metagenome</name>
    <dbReference type="NCBI Taxonomy" id="1076179"/>
    <lineage>
        <taxon>unclassified sequences</taxon>
        <taxon>metagenomes</taxon>
        <taxon>ecological metagenomes</taxon>
    </lineage>
</organism>
<name>A0A645D2R6_9ZZZZ</name>
<proteinExistence type="predicted"/>
<protein>
    <submittedName>
        <fullName evidence="1">Uncharacterized protein</fullName>
    </submittedName>
</protein>
<dbReference type="EMBL" id="VSSQ01031945">
    <property type="protein sequence ID" value="MPM83042.1"/>
    <property type="molecule type" value="Genomic_DNA"/>
</dbReference>
<comment type="caution">
    <text evidence="1">The sequence shown here is derived from an EMBL/GenBank/DDBJ whole genome shotgun (WGS) entry which is preliminary data.</text>
</comment>
<accession>A0A645D2R6</accession>
<gene>
    <name evidence="1" type="ORF">SDC9_130105</name>
</gene>
<evidence type="ECO:0000313" key="1">
    <source>
        <dbReference type="EMBL" id="MPM83042.1"/>
    </source>
</evidence>